<keyword evidence="6" id="KW-1185">Reference proteome</keyword>
<keyword evidence="3" id="KW-0378">Hydrolase</keyword>
<evidence type="ECO:0000256" key="1">
    <source>
        <dbReference type="ARBA" id="ARBA00022612"/>
    </source>
</evidence>
<dbReference type="NCBIfam" id="TIGR01543">
    <property type="entry name" value="proheadase_HK97"/>
    <property type="match status" value="1"/>
</dbReference>
<protein>
    <submittedName>
        <fullName evidence="5">HK97 family phage prohead protease</fullName>
    </submittedName>
</protein>
<dbReference type="RefSeq" id="WP_096699201.1">
    <property type="nucleotide sequence ID" value="NZ_CP023483.1"/>
</dbReference>
<proteinExistence type="predicted"/>
<evidence type="ECO:0000259" key="4">
    <source>
        <dbReference type="Pfam" id="PF04586"/>
    </source>
</evidence>
<dbReference type="InterPro" id="IPR006433">
    <property type="entry name" value="Prohead_protease"/>
</dbReference>
<dbReference type="EMBL" id="CP023483">
    <property type="protein sequence ID" value="ATF25052.1"/>
    <property type="molecule type" value="Genomic_DNA"/>
</dbReference>
<organism evidence="5 6">
    <name type="scientific">Brochothrix thermosphacta</name>
    <name type="common">Microbacterium thermosphactum</name>
    <dbReference type="NCBI Taxonomy" id="2756"/>
    <lineage>
        <taxon>Bacteria</taxon>
        <taxon>Bacillati</taxon>
        <taxon>Bacillota</taxon>
        <taxon>Bacilli</taxon>
        <taxon>Bacillales</taxon>
        <taxon>Listeriaceae</taxon>
        <taxon>Brochothrix</taxon>
    </lineage>
</organism>
<keyword evidence="2 5" id="KW-0645">Protease</keyword>
<gene>
    <name evidence="5" type="ORF">CNY62_00915</name>
</gene>
<evidence type="ECO:0000256" key="2">
    <source>
        <dbReference type="ARBA" id="ARBA00022670"/>
    </source>
</evidence>
<evidence type="ECO:0000256" key="3">
    <source>
        <dbReference type="ARBA" id="ARBA00022801"/>
    </source>
</evidence>
<sequence>MKKEFRSISNMSATEDMTIEGYALKFDTFSEDLGGYIETIHKNALDETNLNDVVCLMNHDENLVLGRTKNETLQLTVDEIGLHFKCKLADTQNARDLYTLVKRGDVDQCSFGFFLDNKDYEMREENGVIVRHINKFLSLYDVSVVTYPAYQDTSVESRSIKEARQEVQNFKNESRKKKLNISIKLAHLK</sequence>
<dbReference type="OrthoDB" id="64791at2"/>
<evidence type="ECO:0000313" key="5">
    <source>
        <dbReference type="EMBL" id="ATF25052.1"/>
    </source>
</evidence>
<keyword evidence="1" id="KW-1188">Viral release from host cell</keyword>
<dbReference type="Proteomes" id="UP000243591">
    <property type="component" value="Chromosome"/>
</dbReference>
<feature type="domain" description="Prohead serine protease" evidence="4">
    <location>
        <begin position="13"/>
        <end position="164"/>
    </location>
</feature>
<name>A0A291BUZ8_BROTH</name>
<dbReference type="GO" id="GO:0008233">
    <property type="term" value="F:peptidase activity"/>
    <property type="evidence" value="ECO:0007669"/>
    <property type="project" value="UniProtKB-KW"/>
</dbReference>
<accession>A0A291BUZ8</accession>
<reference evidence="5 6" key="1">
    <citation type="submission" date="2017-09" db="EMBL/GenBank/DDBJ databases">
        <title>Complete Genome Sequences of Two Strains of the Meat Spoilage Bacterium Brochothrix thermosphacta Isolated from Ground Chicken.</title>
        <authorList>
            <person name="Paoli G.C."/>
            <person name="Wijey C."/>
            <person name="Chen C.-Y."/>
            <person name="Nguyen L."/>
            <person name="Yan X."/>
            <person name="Irwin P.L."/>
        </authorList>
    </citation>
    <scope>NUCLEOTIDE SEQUENCE [LARGE SCALE GENOMIC DNA]</scope>
    <source>
        <strain evidence="5 6">BI</strain>
    </source>
</reference>
<evidence type="ECO:0000313" key="6">
    <source>
        <dbReference type="Proteomes" id="UP000243591"/>
    </source>
</evidence>
<dbReference type="AlphaFoldDB" id="A0A291BUZ8"/>
<dbReference type="GO" id="GO:0006508">
    <property type="term" value="P:proteolysis"/>
    <property type="evidence" value="ECO:0007669"/>
    <property type="project" value="UniProtKB-KW"/>
</dbReference>
<dbReference type="InterPro" id="IPR054613">
    <property type="entry name" value="Peptidase_S78_dom"/>
</dbReference>
<dbReference type="KEGG" id="bths:CNY62_00915"/>
<dbReference type="Pfam" id="PF04586">
    <property type="entry name" value="Peptidase_S78"/>
    <property type="match status" value="1"/>
</dbReference>